<protein>
    <recommendedName>
        <fullName evidence="5">Ammonium transporter</fullName>
    </recommendedName>
</protein>
<evidence type="ECO:0000313" key="3">
    <source>
        <dbReference type="EMBL" id="TCT20682.1"/>
    </source>
</evidence>
<feature type="transmembrane region" description="Helical" evidence="1">
    <location>
        <begin position="109"/>
        <end position="129"/>
    </location>
</feature>
<comment type="caution">
    <text evidence="3">The sequence shown here is derived from an EMBL/GenBank/DDBJ whole genome shotgun (WGS) entry which is preliminary data.</text>
</comment>
<keyword evidence="4" id="KW-1185">Reference proteome</keyword>
<evidence type="ECO:0000256" key="2">
    <source>
        <dbReference type="SAM" id="SignalP"/>
    </source>
</evidence>
<dbReference type="RefSeq" id="WP_132977295.1">
    <property type="nucleotide sequence ID" value="NZ_SMAO01000005.1"/>
</dbReference>
<evidence type="ECO:0000313" key="4">
    <source>
        <dbReference type="Proteomes" id="UP000295717"/>
    </source>
</evidence>
<feature type="transmembrane region" description="Helical" evidence="1">
    <location>
        <begin position="149"/>
        <end position="173"/>
    </location>
</feature>
<accession>A0A4V6NZX9</accession>
<sequence length="184" mass="18089">MKIKTAFRTCLLLAIPFSSAAFALSTDTQEVIEAVRDVRNAAIVGRTGMAAVDASRSGLVTLSATGEVLGGGVLTGTALMSGFGGLGAASLMNRYLYTQGTQADDMAQIGTYTGAVVGTAGSLGTLALVGTGTGELAAIGGLVGGGMAAGAVAVIAAPVVMAAVVGGLAYWLFSDGEPLPPENM</sequence>
<proteinExistence type="predicted"/>
<feature type="chain" id="PRO_5020695549" description="Ammonium transporter" evidence="2">
    <location>
        <begin position="24"/>
        <end position="184"/>
    </location>
</feature>
<keyword evidence="1" id="KW-0472">Membrane</keyword>
<dbReference type="EMBL" id="SMAO01000005">
    <property type="protein sequence ID" value="TCT20682.1"/>
    <property type="molecule type" value="Genomic_DNA"/>
</dbReference>
<keyword evidence="2" id="KW-0732">Signal</keyword>
<feature type="signal peptide" evidence="2">
    <location>
        <begin position="1"/>
        <end position="23"/>
    </location>
</feature>
<keyword evidence="1" id="KW-0812">Transmembrane</keyword>
<dbReference type="Proteomes" id="UP000295717">
    <property type="component" value="Unassembled WGS sequence"/>
</dbReference>
<evidence type="ECO:0000256" key="1">
    <source>
        <dbReference type="SAM" id="Phobius"/>
    </source>
</evidence>
<dbReference type="AlphaFoldDB" id="A0A4V6NZX9"/>
<keyword evidence="1" id="KW-1133">Transmembrane helix</keyword>
<gene>
    <name evidence="3" type="ORF">EDC35_105121</name>
</gene>
<organism evidence="3 4">
    <name type="scientific">Thiobaca trueperi</name>
    <dbReference type="NCBI Taxonomy" id="127458"/>
    <lineage>
        <taxon>Bacteria</taxon>
        <taxon>Pseudomonadati</taxon>
        <taxon>Pseudomonadota</taxon>
        <taxon>Gammaproteobacteria</taxon>
        <taxon>Chromatiales</taxon>
        <taxon>Chromatiaceae</taxon>
        <taxon>Thiobaca</taxon>
    </lineage>
</organism>
<evidence type="ECO:0008006" key="5">
    <source>
        <dbReference type="Google" id="ProtNLM"/>
    </source>
</evidence>
<reference evidence="3 4" key="1">
    <citation type="submission" date="2019-03" db="EMBL/GenBank/DDBJ databases">
        <title>Genomic Encyclopedia of Type Strains, Phase IV (KMG-IV): sequencing the most valuable type-strain genomes for metagenomic binning, comparative biology and taxonomic classification.</title>
        <authorList>
            <person name="Goeker M."/>
        </authorList>
    </citation>
    <scope>NUCLEOTIDE SEQUENCE [LARGE SCALE GENOMIC DNA]</scope>
    <source>
        <strain evidence="3 4">DSM 13587</strain>
    </source>
</reference>
<name>A0A4V6NZX9_9GAMM</name>